<dbReference type="OrthoDB" id="9798386at2"/>
<reference evidence="13 14" key="1">
    <citation type="submission" date="2019-03" db="EMBL/GenBank/DDBJ databases">
        <title>Genomic Encyclopedia of Type Strains, Phase IV (KMG-IV): sequencing the most valuable type-strain genomes for metagenomic binning, comparative biology and taxonomic classification.</title>
        <authorList>
            <person name="Goeker M."/>
        </authorList>
    </citation>
    <scope>NUCLEOTIDE SEQUENCE [LARGE SCALE GENOMIC DNA]</scope>
    <source>
        <strain evidence="13 14">DSM 25894</strain>
    </source>
</reference>
<dbReference type="InterPro" id="IPR015500">
    <property type="entry name" value="Peptidase_S8_subtilisin-rel"/>
</dbReference>
<dbReference type="GO" id="GO:0046872">
    <property type="term" value="F:metal ion binding"/>
    <property type="evidence" value="ECO:0007669"/>
    <property type="project" value="UniProtKB-KW"/>
</dbReference>
<evidence type="ECO:0000256" key="3">
    <source>
        <dbReference type="ARBA" id="ARBA00011073"/>
    </source>
</evidence>
<evidence type="ECO:0000256" key="4">
    <source>
        <dbReference type="ARBA" id="ARBA00022525"/>
    </source>
</evidence>
<evidence type="ECO:0000256" key="5">
    <source>
        <dbReference type="ARBA" id="ARBA00022670"/>
    </source>
</evidence>
<accession>A0A4R3MZK4</accession>
<keyword evidence="6" id="KW-0479">Metal-binding</keyword>
<dbReference type="PROSITE" id="PS00138">
    <property type="entry name" value="SUBTILASE_SER"/>
    <property type="match status" value="1"/>
</dbReference>
<sequence>MSDVRLLPTTIVFLSSFKEKIPPNLLQINVTTKWNQGYKGKGVITAILDTGCDISHPDLRDRIIGGYNFTDDFNGDIGIFEDLNGHGTHIAGTLAGSSNGYGLIGVAPESKILVVKVLDKYGTGSIQHLIDGLHYAIDWRGLNGEKVNIISLSLGIKTSTSQLHDAIKRAVNKGIIVVAASGNDGDGNIETDEFRYPGAYSEPIVVGAMDKQGDVADYSNTNKFVDIYAPGSGIYSTFSRGNYTVLSGTSMAVPHVSGAIAIFIQELKNKYNKEPTISEVEQMLTDHTTMRGPSMRVLDLSANLSKEAVEKYG</sequence>
<dbReference type="PRINTS" id="PR00723">
    <property type="entry name" value="SUBTILISIN"/>
</dbReference>
<dbReference type="PANTHER" id="PTHR43806">
    <property type="entry name" value="PEPTIDASE S8"/>
    <property type="match status" value="1"/>
</dbReference>
<dbReference type="AlphaFoldDB" id="A0A4R3MZK4"/>
<dbReference type="InterPro" id="IPR023827">
    <property type="entry name" value="Peptidase_S8_Asp-AS"/>
</dbReference>
<dbReference type="PROSITE" id="PS00137">
    <property type="entry name" value="SUBTILASE_HIS"/>
    <property type="match status" value="1"/>
</dbReference>
<dbReference type="InterPro" id="IPR000209">
    <property type="entry name" value="Peptidase_S8/S53_dom"/>
</dbReference>
<dbReference type="EMBL" id="SMAN01000011">
    <property type="protein sequence ID" value="TCT21131.1"/>
    <property type="molecule type" value="Genomic_DNA"/>
</dbReference>
<evidence type="ECO:0000256" key="7">
    <source>
        <dbReference type="ARBA" id="ARBA00022801"/>
    </source>
</evidence>
<dbReference type="PANTHER" id="PTHR43806:SF11">
    <property type="entry name" value="CEREVISIN-RELATED"/>
    <property type="match status" value="1"/>
</dbReference>
<dbReference type="InterPro" id="IPR022398">
    <property type="entry name" value="Peptidase_S8_His-AS"/>
</dbReference>
<evidence type="ECO:0000256" key="2">
    <source>
        <dbReference type="ARBA" id="ARBA00004613"/>
    </source>
</evidence>
<keyword evidence="8 10" id="KW-0720">Serine protease</keyword>
<dbReference type="Proteomes" id="UP000294650">
    <property type="component" value="Unassembled WGS sequence"/>
</dbReference>
<feature type="active site" description="Charge relay system" evidence="10">
    <location>
        <position position="49"/>
    </location>
</feature>
<comment type="subcellular location">
    <subcellularLocation>
        <location evidence="2">Secreted</location>
    </subcellularLocation>
</comment>
<evidence type="ECO:0000256" key="9">
    <source>
        <dbReference type="ARBA" id="ARBA00022837"/>
    </source>
</evidence>
<keyword evidence="5 10" id="KW-0645">Protease</keyword>
<comment type="caution">
    <text evidence="13">The sequence shown here is derived from an EMBL/GenBank/DDBJ whole genome shotgun (WGS) entry which is preliminary data.</text>
</comment>
<evidence type="ECO:0000313" key="14">
    <source>
        <dbReference type="Proteomes" id="UP000294650"/>
    </source>
</evidence>
<comment type="similarity">
    <text evidence="3 10 11">Belongs to the peptidase S8 family.</text>
</comment>
<dbReference type="RefSeq" id="WP_132371929.1">
    <property type="nucleotide sequence ID" value="NZ_SMAN01000011.1"/>
</dbReference>
<evidence type="ECO:0000256" key="11">
    <source>
        <dbReference type="RuleBase" id="RU003355"/>
    </source>
</evidence>
<evidence type="ECO:0000256" key="6">
    <source>
        <dbReference type="ARBA" id="ARBA00022723"/>
    </source>
</evidence>
<dbReference type="SUPFAM" id="SSF52743">
    <property type="entry name" value="Subtilisin-like"/>
    <property type="match status" value="1"/>
</dbReference>
<dbReference type="GO" id="GO:0005576">
    <property type="term" value="C:extracellular region"/>
    <property type="evidence" value="ECO:0007669"/>
    <property type="project" value="UniProtKB-SubCell"/>
</dbReference>
<dbReference type="GO" id="GO:0004252">
    <property type="term" value="F:serine-type endopeptidase activity"/>
    <property type="evidence" value="ECO:0007669"/>
    <property type="project" value="UniProtKB-UniRule"/>
</dbReference>
<dbReference type="PROSITE" id="PS00136">
    <property type="entry name" value="SUBTILASE_ASP"/>
    <property type="match status" value="1"/>
</dbReference>
<dbReference type="InterPro" id="IPR050131">
    <property type="entry name" value="Peptidase_S8_subtilisin-like"/>
</dbReference>
<feature type="active site" description="Charge relay system" evidence="10">
    <location>
        <position position="250"/>
    </location>
</feature>
<dbReference type="GO" id="GO:0006508">
    <property type="term" value="P:proteolysis"/>
    <property type="evidence" value="ECO:0007669"/>
    <property type="project" value="UniProtKB-KW"/>
</dbReference>
<keyword evidence="4" id="KW-0964">Secreted</keyword>
<dbReference type="InterPro" id="IPR036852">
    <property type="entry name" value="Peptidase_S8/S53_dom_sf"/>
</dbReference>
<dbReference type="Pfam" id="PF00082">
    <property type="entry name" value="Peptidase_S8"/>
    <property type="match status" value="1"/>
</dbReference>
<dbReference type="Gene3D" id="3.40.50.200">
    <property type="entry name" value="Peptidase S8/S53 domain"/>
    <property type="match status" value="1"/>
</dbReference>
<keyword evidence="9" id="KW-0106">Calcium</keyword>
<protein>
    <submittedName>
        <fullName evidence="13">Type II signal peptidase</fullName>
    </submittedName>
</protein>
<proteinExistence type="inferred from homology"/>
<dbReference type="PROSITE" id="PS51892">
    <property type="entry name" value="SUBTILASE"/>
    <property type="match status" value="1"/>
</dbReference>
<keyword evidence="14" id="KW-1185">Reference proteome</keyword>
<feature type="active site" description="Charge relay system" evidence="10">
    <location>
        <position position="86"/>
    </location>
</feature>
<gene>
    <name evidence="13" type="ORF">EDD68_11192</name>
</gene>
<comment type="cofactor">
    <cofactor evidence="1">
        <name>Ca(2+)</name>
        <dbReference type="ChEBI" id="CHEBI:29108"/>
    </cofactor>
</comment>
<dbReference type="InterPro" id="IPR034202">
    <property type="entry name" value="Subtilisin_Carlsberg-like"/>
</dbReference>
<dbReference type="CDD" id="cd07477">
    <property type="entry name" value="Peptidases_S8_Subtilisin_subset"/>
    <property type="match status" value="1"/>
</dbReference>
<feature type="domain" description="Peptidase S8/S53" evidence="12">
    <location>
        <begin position="40"/>
        <end position="283"/>
    </location>
</feature>
<evidence type="ECO:0000256" key="10">
    <source>
        <dbReference type="PROSITE-ProRule" id="PRU01240"/>
    </source>
</evidence>
<organism evidence="13 14">
    <name type="scientific">Melghiribacillus thermohalophilus</name>
    <dbReference type="NCBI Taxonomy" id="1324956"/>
    <lineage>
        <taxon>Bacteria</taxon>
        <taxon>Bacillati</taxon>
        <taxon>Bacillota</taxon>
        <taxon>Bacilli</taxon>
        <taxon>Bacillales</taxon>
        <taxon>Bacillaceae</taxon>
        <taxon>Melghiribacillus</taxon>
    </lineage>
</organism>
<keyword evidence="7 10" id="KW-0378">Hydrolase</keyword>
<evidence type="ECO:0000256" key="1">
    <source>
        <dbReference type="ARBA" id="ARBA00001913"/>
    </source>
</evidence>
<evidence type="ECO:0000259" key="12">
    <source>
        <dbReference type="Pfam" id="PF00082"/>
    </source>
</evidence>
<evidence type="ECO:0000313" key="13">
    <source>
        <dbReference type="EMBL" id="TCT21131.1"/>
    </source>
</evidence>
<evidence type="ECO:0000256" key="8">
    <source>
        <dbReference type="ARBA" id="ARBA00022825"/>
    </source>
</evidence>
<name>A0A4R3MZK4_9BACI</name>
<dbReference type="InterPro" id="IPR023828">
    <property type="entry name" value="Peptidase_S8_Ser-AS"/>
</dbReference>